<dbReference type="GO" id="GO:0005519">
    <property type="term" value="F:cytoskeletal regulatory protein binding"/>
    <property type="evidence" value="ECO:0007669"/>
    <property type="project" value="InterPro"/>
</dbReference>
<evidence type="ECO:0000313" key="4">
    <source>
        <dbReference type="EMBL" id="KAG1534164.1"/>
    </source>
</evidence>
<protein>
    <recommendedName>
        <fullName evidence="3">Actin interacting protein 3 C-terminal domain-containing protein</fullName>
    </recommendedName>
</protein>
<dbReference type="InterPro" id="IPR022782">
    <property type="entry name" value="AIP3-like_C"/>
</dbReference>
<dbReference type="Proteomes" id="UP000717996">
    <property type="component" value="Unassembled WGS sequence"/>
</dbReference>
<dbReference type="EMBL" id="JAANIT010003418">
    <property type="protein sequence ID" value="KAG1534164.1"/>
    <property type="molecule type" value="Genomic_DNA"/>
</dbReference>
<dbReference type="GO" id="GO:0051286">
    <property type="term" value="C:cell tip"/>
    <property type="evidence" value="ECO:0007669"/>
    <property type="project" value="TreeGrafter"/>
</dbReference>
<proteinExistence type="predicted"/>
<evidence type="ECO:0000256" key="2">
    <source>
        <dbReference type="SAM" id="Coils"/>
    </source>
</evidence>
<dbReference type="OMA" id="NVMEFEN"/>
<dbReference type="SMART" id="SM00806">
    <property type="entry name" value="AIP3"/>
    <property type="match status" value="1"/>
</dbReference>
<dbReference type="InterPro" id="IPR005613">
    <property type="entry name" value="AIP3_C"/>
</dbReference>
<dbReference type="InterPro" id="IPR051825">
    <property type="entry name" value="SRCIN1"/>
</dbReference>
<sequence length="304" mass="36002">MQKSVQDCIKYVSSLQRDNQEEETRSLRHELNTLHQTYSNYQQESKHMIEELQEKIKNQSRLEMGEGKEITQKVSLLITNRLEALQEDVEHFKQDIAQRRYRPSKVRLKHCIDESGLLEKEIQELEECLKVYKPAWKKMWEAELQHIVQEQQFLKDQEALLGDLKEEHQAVVDVLKQASQISEIHERKKQQKYDRIYCRLTREEKLDGMASVMKQVTAIHVDHESRLKALDEAEKMRFKKLAQNIDAFERELLNFVCLKKLKNVGGPEAVDRQREEKNKAVLKLVFEEQQINLIPKMNTLQALP</sequence>
<accession>A0A9P7C3K5</accession>
<organism evidence="4 5">
    <name type="scientific">Rhizopus oryzae</name>
    <name type="common">Mucormycosis agent</name>
    <name type="synonym">Rhizopus arrhizus var. delemar</name>
    <dbReference type="NCBI Taxonomy" id="64495"/>
    <lineage>
        <taxon>Eukaryota</taxon>
        <taxon>Fungi</taxon>
        <taxon>Fungi incertae sedis</taxon>
        <taxon>Mucoromycota</taxon>
        <taxon>Mucoromycotina</taxon>
        <taxon>Mucoromycetes</taxon>
        <taxon>Mucorales</taxon>
        <taxon>Mucorineae</taxon>
        <taxon>Rhizopodaceae</taxon>
        <taxon>Rhizopus</taxon>
    </lineage>
</organism>
<evidence type="ECO:0000259" key="3">
    <source>
        <dbReference type="SMART" id="SM00806"/>
    </source>
</evidence>
<dbReference type="PANTHER" id="PTHR22741:SF10">
    <property type="entry name" value="COILED-COIL DOMAIN-CONTAINING PROTEIN CG32809"/>
    <property type="match status" value="1"/>
</dbReference>
<feature type="coiled-coil region" evidence="2">
    <location>
        <begin position="17"/>
        <end position="62"/>
    </location>
</feature>
<dbReference type="Gene3D" id="1.20.58.1540">
    <property type="entry name" value="Actin interacting protein 3, C-terminal domain"/>
    <property type="match status" value="1"/>
</dbReference>
<feature type="domain" description="Actin interacting protein 3 C-terminal" evidence="3">
    <location>
        <begin position="1"/>
        <end position="279"/>
    </location>
</feature>
<dbReference type="PANTHER" id="PTHR22741">
    <property type="entry name" value="P140CAP/SNIP-RELATED"/>
    <property type="match status" value="1"/>
</dbReference>
<name>A0A9P7C3K5_RHIOR</name>
<evidence type="ECO:0000313" key="5">
    <source>
        <dbReference type="Proteomes" id="UP000717996"/>
    </source>
</evidence>
<dbReference type="GO" id="GO:0030010">
    <property type="term" value="P:establishment of cell polarity"/>
    <property type="evidence" value="ECO:0007669"/>
    <property type="project" value="TreeGrafter"/>
</dbReference>
<dbReference type="OrthoDB" id="783096at2759"/>
<comment type="caution">
    <text evidence="4">The sequence shown here is derived from an EMBL/GenBank/DDBJ whole genome shotgun (WGS) entry which is preliminary data.</text>
</comment>
<dbReference type="AlphaFoldDB" id="A0A9P7C3K5"/>
<dbReference type="GO" id="GO:0005737">
    <property type="term" value="C:cytoplasm"/>
    <property type="evidence" value="ECO:0007669"/>
    <property type="project" value="TreeGrafter"/>
</dbReference>
<dbReference type="Pfam" id="PF03915">
    <property type="entry name" value="AIP3"/>
    <property type="match status" value="1"/>
</dbReference>
<evidence type="ECO:0000256" key="1">
    <source>
        <dbReference type="ARBA" id="ARBA00023054"/>
    </source>
</evidence>
<gene>
    <name evidence="4" type="ORF">G6F51_012248</name>
</gene>
<reference evidence="4" key="1">
    <citation type="journal article" date="2020" name="Microb. Genom.">
        <title>Genetic diversity of clinical and environmental Mucorales isolates obtained from an investigation of mucormycosis cases among solid organ transplant recipients.</title>
        <authorList>
            <person name="Nguyen M.H."/>
            <person name="Kaul D."/>
            <person name="Muto C."/>
            <person name="Cheng S.J."/>
            <person name="Richter R.A."/>
            <person name="Bruno V.M."/>
            <person name="Liu G."/>
            <person name="Beyhan S."/>
            <person name="Sundermann A.J."/>
            <person name="Mounaud S."/>
            <person name="Pasculle A.W."/>
            <person name="Nierman W.C."/>
            <person name="Driscoll E."/>
            <person name="Cumbie R."/>
            <person name="Clancy C.J."/>
            <person name="Dupont C.L."/>
        </authorList>
    </citation>
    <scope>NUCLEOTIDE SEQUENCE</scope>
    <source>
        <strain evidence="4">GL16</strain>
    </source>
</reference>
<keyword evidence="1 2" id="KW-0175">Coiled coil</keyword>